<dbReference type="GO" id="GO:0003700">
    <property type="term" value="F:DNA-binding transcription factor activity"/>
    <property type="evidence" value="ECO:0007669"/>
    <property type="project" value="TreeGrafter"/>
</dbReference>
<dbReference type="Gene3D" id="1.10.10.60">
    <property type="entry name" value="Homeodomain-like"/>
    <property type="match status" value="1"/>
</dbReference>
<evidence type="ECO:0000313" key="10">
    <source>
        <dbReference type="Proteomes" id="UP001151516"/>
    </source>
</evidence>
<feature type="domain" description="HTH myb-type" evidence="8">
    <location>
        <begin position="226"/>
        <end position="273"/>
    </location>
</feature>
<dbReference type="Pfam" id="PF00249">
    <property type="entry name" value="Myb_DNA-binding"/>
    <property type="match status" value="1"/>
</dbReference>
<reference evidence="9" key="1">
    <citation type="submission" date="2022-07" db="EMBL/GenBank/DDBJ databases">
        <title>Phylogenomic reconstructions and comparative analyses of Kickxellomycotina fungi.</title>
        <authorList>
            <person name="Reynolds N.K."/>
            <person name="Stajich J.E."/>
            <person name="Barry K."/>
            <person name="Grigoriev I.V."/>
            <person name="Crous P."/>
            <person name="Smith M.E."/>
        </authorList>
    </citation>
    <scope>NUCLEOTIDE SEQUENCE</scope>
    <source>
        <strain evidence="9">CBS 109367</strain>
    </source>
</reference>
<dbReference type="OrthoDB" id="39591at2759"/>
<gene>
    <name evidence="9" type="primary">REB1</name>
    <name evidence="9" type="ORF">IWW39_003700</name>
</gene>
<dbReference type="InterPro" id="IPR004111">
    <property type="entry name" value="Repressor_TetR_C"/>
</dbReference>
<dbReference type="AlphaFoldDB" id="A0A9W8GKR0"/>
<dbReference type="Pfam" id="PF02909">
    <property type="entry name" value="TetR_C_1"/>
    <property type="match status" value="1"/>
</dbReference>
<comment type="subcellular location">
    <subcellularLocation>
        <location evidence="1">Nucleus</location>
    </subcellularLocation>
</comment>
<dbReference type="SMART" id="SM00717">
    <property type="entry name" value="SANT"/>
    <property type="match status" value="1"/>
</dbReference>
<organism evidence="9 10">
    <name type="scientific">Coemansia spiralis</name>
    <dbReference type="NCBI Taxonomy" id="417178"/>
    <lineage>
        <taxon>Eukaryota</taxon>
        <taxon>Fungi</taxon>
        <taxon>Fungi incertae sedis</taxon>
        <taxon>Zoopagomycota</taxon>
        <taxon>Kickxellomycotina</taxon>
        <taxon>Kickxellomycetes</taxon>
        <taxon>Kickxellales</taxon>
        <taxon>Kickxellaceae</taxon>
        <taxon>Coemansia</taxon>
    </lineage>
</organism>
<keyword evidence="5" id="KW-0539">Nucleus</keyword>
<feature type="domain" description="Myb-like" evidence="7">
    <location>
        <begin position="220"/>
        <end position="269"/>
    </location>
</feature>
<feature type="region of interest" description="Disordered" evidence="6">
    <location>
        <begin position="1"/>
        <end position="22"/>
    </location>
</feature>
<dbReference type="EMBL" id="JANBTX010000112">
    <property type="protein sequence ID" value="KAJ2686356.1"/>
    <property type="molecule type" value="Genomic_DNA"/>
</dbReference>
<dbReference type="GO" id="GO:0000976">
    <property type="term" value="F:transcription cis-regulatory region binding"/>
    <property type="evidence" value="ECO:0007669"/>
    <property type="project" value="TreeGrafter"/>
</dbReference>
<evidence type="ECO:0000256" key="3">
    <source>
        <dbReference type="ARBA" id="ARBA00023125"/>
    </source>
</evidence>
<keyword evidence="4" id="KW-0804">Transcription</keyword>
<keyword evidence="3" id="KW-0238">DNA-binding</keyword>
<dbReference type="PROSITE" id="PS51294">
    <property type="entry name" value="HTH_MYB"/>
    <property type="match status" value="1"/>
</dbReference>
<evidence type="ECO:0000256" key="6">
    <source>
        <dbReference type="SAM" id="MobiDB-lite"/>
    </source>
</evidence>
<dbReference type="PANTHER" id="PTHR46380">
    <property type="entry name" value="CYCLIN-D-BINDING MYB-LIKE TRANSCRIPTION FACTOR 1"/>
    <property type="match status" value="1"/>
</dbReference>
<keyword evidence="2" id="KW-0805">Transcription regulation</keyword>
<keyword evidence="10" id="KW-1185">Reference proteome</keyword>
<accession>A0A9W8GKR0</accession>
<dbReference type="PANTHER" id="PTHR46380:SF2">
    <property type="entry name" value="CYCLIN-D-BINDING MYB-LIKE TRANSCRIPTION FACTOR 1"/>
    <property type="match status" value="1"/>
</dbReference>
<name>A0A9W8GKR0_9FUNG</name>
<evidence type="ECO:0000259" key="8">
    <source>
        <dbReference type="PROSITE" id="PS51294"/>
    </source>
</evidence>
<protein>
    <submittedName>
        <fullName evidence="9">RNA polymerase I enhancer binding protein</fullName>
    </submittedName>
</protein>
<evidence type="ECO:0000259" key="7">
    <source>
        <dbReference type="PROSITE" id="PS50090"/>
    </source>
</evidence>
<evidence type="ECO:0000256" key="5">
    <source>
        <dbReference type="ARBA" id="ARBA00023242"/>
    </source>
</evidence>
<evidence type="ECO:0000256" key="2">
    <source>
        <dbReference type="ARBA" id="ARBA00023015"/>
    </source>
</evidence>
<dbReference type="GO" id="GO:0045892">
    <property type="term" value="P:negative regulation of DNA-templated transcription"/>
    <property type="evidence" value="ECO:0007669"/>
    <property type="project" value="InterPro"/>
</dbReference>
<dbReference type="SUPFAM" id="SSF46689">
    <property type="entry name" value="Homeodomain-like"/>
    <property type="match status" value="1"/>
</dbReference>
<dbReference type="InterPro" id="IPR017930">
    <property type="entry name" value="Myb_dom"/>
</dbReference>
<dbReference type="GO" id="GO:0005634">
    <property type="term" value="C:nucleus"/>
    <property type="evidence" value="ECO:0007669"/>
    <property type="project" value="UniProtKB-SubCell"/>
</dbReference>
<evidence type="ECO:0000256" key="1">
    <source>
        <dbReference type="ARBA" id="ARBA00004123"/>
    </source>
</evidence>
<proteinExistence type="predicted"/>
<dbReference type="PROSITE" id="PS50090">
    <property type="entry name" value="MYB_LIKE"/>
    <property type="match status" value="1"/>
</dbReference>
<comment type="caution">
    <text evidence="9">The sequence shown here is derived from an EMBL/GenBank/DDBJ whole genome shotgun (WGS) entry which is preliminary data.</text>
</comment>
<dbReference type="Proteomes" id="UP001151516">
    <property type="component" value="Unassembled WGS sequence"/>
</dbReference>
<evidence type="ECO:0000313" key="9">
    <source>
        <dbReference type="EMBL" id="KAJ2686356.1"/>
    </source>
</evidence>
<feature type="region of interest" description="Disordered" evidence="6">
    <location>
        <begin position="85"/>
        <end position="120"/>
    </location>
</feature>
<dbReference type="InterPro" id="IPR001005">
    <property type="entry name" value="SANT/Myb"/>
</dbReference>
<dbReference type="CDD" id="cd00167">
    <property type="entry name" value="SANT"/>
    <property type="match status" value="1"/>
</dbReference>
<evidence type="ECO:0000256" key="4">
    <source>
        <dbReference type="ARBA" id="ARBA00023163"/>
    </source>
</evidence>
<dbReference type="InterPro" id="IPR051651">
    <property type="entry name" value="DMTF1_DNA-bind_reg"/>
</dbReference>
<sequence>MMPSRIIDSEAEDDNDGNNNNNSAVQALAELLQLYSGLMDDSVEAAARALMQAKVAASEVQSMRGGVDRQDALQRVRLSRSVVNAAASRQTETAARSHAERLAHSQQRHHSHNPNQPRRPVAAGRRWFTQQHLVQMQRDGVVFTKGKFTEAENTVIESTIAAFVSAHGLTQQQIYDHLFRHKTRDSTGKQLRKTFWPILAEALPLRQVQAIYHHVRRRCHPLNHMGAWTRAEDETLLRLVAANGPAWEAISGEMGRMGTNCRDRWRYIQSQSVRSGAVARASVVAVDDGGD</sequence>
<dbReference type="InterPro" id="IPR009057">
    <property type="entry name" value="Homeodomain-like_sf"/>
</dbReference>